<dbReference type="Gene3D" id="3.40.50.720">
    <property type="entry name" value="NAD(P)-binding Rossmann-like Domain"/>
    <property type="match status" value="1"/>
</dbReference>
<evidence type="ECO:0000256" key="1">
    <source>
        <dbReference type="SAM" id="MobiDB-lite"/>
    </source>
</evidence>
<dbReference type="InterPro" id="IPR051823">
    <property type="entry name" value="ASADH-related"/>
</dbReference>
<dbReference type="Pfam" id="PF01118">
    <property type="entry name" value="Semialdhyde_dh"/>
    <property type="match status" value="1"/>
</dbReference>
<dbReference type="SUPFAM" id="SSF51735">
    <property type="entry name" value="NAD(P)-binding Rossmann-fold domains"/>
    <property type="match status" value="1"/>
</dbReference>
<dbReference type="OrthoDB" id="1894490at2759"/>
<feature type="region of interest" description="Disordered" evidence="1">
    <location>
        <begin position="1"/>
        <end position="24"/>
    </location>
</feature>
<dbReference type="GO" id="GO:0009086">
    <property type="term" value="P:methionine biosynthetic process"/>
    <property type="evidence" value="ECO:0007669"/>
    <property type="project" value="TreeGrafter"/>
</dbReference>
<feature type="domain" description="Semialdehyde dehydrogenase NAD-binding" evidence="2">
    <location>
        <begin position="32"/>
        <end position="76"/>
    </location>
</feature>
<dbReference type="InterPro" id="IPR036291">
    <property type="entry name" value="NAD(P)-bd_dom_sf"/>
</dbReference>
<name>A0A9W7GBQ1_9STRA</name>
<dbReference type="GO" id="GO:0009088">
    <property type="term" value="P:threonine biosynthetic process"/>
    <property type="evidence" value="ECO:0007669"/>
    <property type="project" value="TreeGrafter"/>
</dbReference>
<accession>A0A9W7GBQ1</accession>
<dbReference type="EMBL" id="BRYA01001158">
    <property type="protein sequence ID" value="GMI39775.1"/>
    <property type="molecule type" value="Genomic_DNA"/>
</dbReference>
<protein>
    <recommendedName>
        <fullName evidence="2">Semialdehyde dehydrogenase NAD-binding domain-containing protein</fullName>
    </recommendedName>
</protein>
<feature type="compositionally biased region" description="Polar residues" evidence="1">
    <location>
        <begin position="1"/>
        <end position="18"/>
    </location>
</feature>
<dbReference type="AlphaFoldDB" id="A0A9W7GBQ1"/>
<dbReference type="GO" id="GO:0004073">
    <property type="term" value="F:aspartate-semialdehyde dehydrogenase activity"/>
    <property type="evidence" value="ECO:0007669"/>
    <property type="project" value="TreeGrafter"/>
</dbReference>
<organism evidence="3 4">
    <name type="scientific">Triparma columacea</name>
    <dbReference type="NCBI Taxonomy" id="722753"/>
    <lineage>
        <taxon>Eukaryota</taxon>
        <taxon>Sar</taxon>
        <taxon>Stramenopiles</taxon>
        <taxon>Ochrophyta</taxon>
        <taxon>Bolidophyceae</taxon>
        <taxon>Parmales</taxon>
        <taxon>Triparmaceae</taxon>
        <taxon>Triparma</taxon>
    </lineage>
</organism>
<proteinExistence type="predicted"/>
<dbReference type="GO" id="GO:0051287">
    <property type="term" value="F:NAD binding"/>
    <property type="evidence" value="ECO:0007669"/>
    <property type="project" value="InterPro"/>
</dbReference>
<dbReference type="PANTHER" id="PTHR46718">
    <property type="entry name" value="ASPARTATE-SEMIALDEHYDE DEHYDROGENASE"/>
    <property type="match status" value="1"/>
</dbReference>
<gene>
    <name evidence="3" type="ORF">TrCOL_g3683</name>
</gene>
<reference evidence="4" key="1">
    <citation type="journal article" date="2023" name="Commun. Biol.">
        <title>Genome analysis of Parmales, the sister group of diatoms, reveals the evolutionary specialization of diatoms from phago-mixotrophs to photoautotrophs.</title>
        <authorList>
            <person name="Ban H."/>
            <person name="Sato S."/>
            <person name="Yoshikawa S."/>
            <person name="Yamada K."/>
            <person name="Nakamura Y."/>
            <person name="Ichinomiya M."/>
            <person name="Sato N."/>
            <person name="Blanc-Mathieu R."/>
            <person name="Endo H."/>
            <person name="Kuwata A."/>
            <person name="Ogata H."/>
        </authorList>
    </citation>
    <scope>NUCLEOTIDE SEQUENCE [LARGE SCALE GENOMIC DNA]</scope>
</reference>
<dbReference type="Gene3D" id="3.30.360.10">
    <property type="entry name" value="Dihydrodipicolinate Reductase, domain 2"/>
    <property type="match status" value="1"/>
</dbReference>
<comment type="caution">
    <text evidence="3">The sequence shown here is derived from an EMBL/GenBank/DDBJ whole genome shotgun (WGS) entry which is preliminary data.</text>
</comment>
<dbReference type="PANTHER" id="PTHR46718:SF1">
    <property type="entry name" value="ASPARTATE-SEMIALDEHYDE DEHYDROGENASE"/>
    <property type="match status" value="1"/>
</dbReference>
<evidence type="ECO:0000313" key="4">
    <source>
        <dbReference type="Proteomes" id="UP001165065"/>
    </source>
</evidence>
<dbReference type="SUPFAM" id="SSF55347">
    <property type="entry name" value="Glyceraldehyde-3-phosphate dehydrogenase-like, C-terminal domain"/>
    <property type="match status" value="1"/>
</dbReference>
<dbReference type="Proteomes" id="UP001165065">
    <property type="component" value="Unassembled WGS sequence"/>
</dbReference>
<evidence type="ECO:0000313" key="3">
    <source>
        <dbReference type="EMBL" id="GMI39775.1"/>
    </source>
</evidence>
<keyword evidence="4" id="KW-1185">Reference proteome</keyword>
<evidence type="ECO:0000259" key="2">
    <source>
        <dbReference type="Pfam" id="PF01118"/>
    </source>
</evidence>
<dbReference type="InterPro" id="IPR000534">
    <property type="entry name" value="Semialdehyde_DH_NAD-bd"/>
</dbReference>
<sequence>MRTPIRQASSTHISQSLLPTPEVGTHQTPVPVALLGGTGLSGRVLYSILSNHPTFQCVSVIGSSASEGRRFEEIWEEKEKKLRELHRNVGYECLPFPSSSNDGAVRPVAFEAFLSLHTPSSVKFVFSTIAPSLGFLETRLTCQGFTVVSISPHGRLPSNTFVLEHSLASLPMAPMSLYKSPNCVVCGLTPVLSCLVSNLHLIGLEVSGLTVTTMQSLTGRGDSPYDSELCVGNMLPVGQIEDTEQYITSELKGLFDFPSSVPVDVRCYRGGAARCHIIDLRVSVGGIEDLQVQPDDVKKWCENYNPCKEYYDLASKAGVHTTKAEKTPIHFSSNKTGMLQSSVKGMAVVVTNLAIQENTIKMTVMVDNLIKGAAGAVLQLAEWVEAGKRLGLSSSSSSPSPSSSLSSAT</sequence>